<dbReference type="AlphaFoldDB" id="A0AAV9Z7Q1"/>
<protein>
    <submittedName>
        <fullName evidence="2">Uncharacterized protein</fullName>
    </submittedName>
</protein>
<feature type="compositionally biased region" description="Basic and acidic residues" evidence="1">
    <location>
        <begin position="41"/>
        <end position="56"/>
    </location>
</feature>
<organism evidence="2 3">
    <name type="scientific">Favolaschia claudopus</name>
    <dbReference type="NCBI Taxonomy" id="2862362"/>
    <lineage>
        <taxon>Eukaryota</taxon>
        <taxon>Fungi</taxon>
        <taxon>Dikarya</taxon>
        <taxon>Basidiomycota</taxon>
        <taxon>Agaricomycotina</taxon>
        <taxon>Agaricomycetes</taxon>
        <taxon>Agaricomycetidae</taxon>
        <taxon>Agaricales</taxon>
        <taxon>Marasmiineae</taxon>
        <taxon>Mycenaceae</taxon>
        <taxon>Favolaschia</taxon>
    </lineage>
</organism>
<comment type="caution">
    <text evidence="2">The sequence shown here is derived from an EMBL/GenBank/DDBJ whole genome shotgun (WGS) entry which is preliminary data.</text>
</comment>
<feature type="region of interest" description="Disordered" evidence="1">
    <location>
        <begin position="135"/>
        <end position="162"/>
    </location>
</feature>
<evidence type="ECO:0000313" key="2">
    <source>
        <dbReference type="EMBL" id="KAK6974315.1"/>
    </source>
</evidence>
<feature type="region of interest" description="Disordered" evidence="1">
    <location>
        <begin position="266"/>
        <end position="291"/>
    </location>
</feature>
<dbReference type="EMBL" id="JAWWNJ010000185">
    <property type="protein sequence ID" value="KAK6974315.1"/>
    <property type="molecule type" value="Genomic_DNA"/>
</dbReference>
<feature type="region of interest" description="Disordered" evidence="1">
    <location>
        <begin position="41"/>
        <end position="63"/>
    </location>
</feature>
<evidence type="ECO:0000256" key="1">
    <source>
        <dbReference type="SAM" id="MobiDB-lite"/>
    </source>
</evidence>
<dbReference type="Proteomes" id="UP001362999">
    <property type="component" value="Unassembled WGS sequence"/>
</dbReference>
<feature type="compositionally biased region" description="Basic and acidic residues" evidence="1">
    <location>
        <begin position="282"/>
        <end position="291"/>
    </location>
</feature>
<sequence length="291" mass="33128">MRSERRGLRERIDPRRAAAGALYWLRKKINVSDVEAMIRKTKSEEAEERQRDRLKQEQSGITLSAERTSTLEPLVVLRAPGKCQRAQRPRTQYRKRTRHGKKDDAVVTVDSKRFVIVGTTRLEWWWEIREVGMKGRREEGTDESKRRKGDVGRVEGKRTGEKHRDMNAPYEIGYPVSTLLTLETPYLLQSPCPEHSGPSSLPWIFQITPSPVARAVKGYVAFECFELLPTDPSSAIRNIRAKAAQPKPSKVWLGYSIGLRDSHKSDTLKARTQSMVTGEGKVGSDHLPKPE</sequence>
<accession>A0AAV9Z7Q1</accession>
<proteinExistence type="predicted"/>
<name>A0AAV9Z7Q1_9AGAR</name>
<reference evidence="2 3" key="1">
    <citation type="journal article" date="2024" name="J Genomics">
        <title>Draft genome sequencing and assembly of Favolaschia claudopus CIRM-BRFM 2984 isolated from oak limbs.</title>
        <authorList>
            <person name="Navarro D."/>
            <person name="Drula E."/>
            <person name="Chaduli D."/>
            <person name="Cazenave R."/>
            <person name="Ahrendt S."/>
            <person name="Wang J."/>
            <person name="Lipzen A."/>
            <person name="Daum C."/>
            <person name="Barry K."/>
            <person name="Grigoriev I.V."/>
            <person name="Favel A."/>
            <person name="Rosso M.N."/>
            <person name="Martin F."/>
        </authorList>
    </citation>
    <scope>NUCLEOTIDE SEQUENCE [LARGE SCALE GENOMIC DNA]</scope>
    <source>
        <strain evidence="2 3">CIRM-BRFM 2984</strain>
    </source>
</reference>
<keyword evidence="3" id="KW-1185">Reference proteome</keyword>
<evidence type="ECO:0000313" key="3">
    <source>
        <dbReference type="Proteomes" id="UP001362999"/>
    </source>
</evidence>
<gene>
    <name evidence="2" type="ORF">R3P38DRAFT_2812061</name>
</gene>